<accession>M1V7C5</accession>
<dbReference type="RefSeq" id="XP_005538996.1">
    <property type="nucleotide sequence ID" value="XM_005538939.1"/>
</dbReference>
<dbReference type="STRING" id="280699.M1V7C5"/>
<evidence type="ECO:0000256" key="4">
    <source>
        <dbReference type="ARBA" id="ARBA00023242"/>
    </source>
</evidence>
<feature type="domain" description="Brix" evidence="5">
    <location>
        <begin position="2"/>
        <end position="234"/>
    </location>
</feature>
<organism evidence="6 7">
    <name type="scientific">Cyanidioschyzon merolae (strain NIES-3377 / 10D)</name>
    <name type="common">Unicellular red alga</name>
    <dbReference type="NCBI Taxonomy" id="280699"/>
    <lineage>
        <taxon>Eukaryota</taxon>
        <taxon>Rhodophyta</taxon>
        <taxon>Bangiophyceae</taxon>
        <taxon>Cyanidiales</taxon>
        <taxon>Cyanidiaceae</taxon>
        <taxon>Cyanidioschyzon</taxon>
    </lineage>
</organism>
<dbReference type="Proteomes" id="UP000007014">
    <property type="component" value="Chromosome 19"/>
</dbReference>
<dbReference type="HOGENOM" id="CLU_048373_2_1_1"/>
<evidence type="ECO:0000256" key="3">
    <source>
        <dbReference type="ARBA" id="ARBA00022517"/>
    </source>
</evidence>
<reference evidence="6 7" key="2">
    <citation type="journal article" date="2007" name="BMC Biol.">
        <title>A 100%-complete sequence reveals unusually simple genomic features in the hot-spring red alga Cyanidioschyzon merolae.</title>
        <authorList>
            <person name="Nozaki H."/>
            <person name="Takano H."/>
            <person name="Misumi O."/>
            <person name="Terasawa K."/>
            <person name="Matsuzaki M."/>
            <person name="Maruyama S."/>
            <person name="Nishida K."/>
            <person name="Yagisawa F."/>
            <person name="Yoshida Y."/>
            <person name="Fujiwara T."/>
            <person name="Takio S."/>
            <person name="Tamura K."/>
            <person name="Chung S.J."/>
            <person name="Nakamura S."/>
            <person name="Kuroiwa H."/>
            <person name="Tanaka K."/>
            <person name="Sato N."/>
            <person name="Kuroiwa T."/>
        </authorList>
    </citation>
    <scope>NUCLEOTIDE SEQUENCE [LARGE SCALE GENOMIC DNA]</scope>
    <source>
        <strain evidence="6 7">10D</strain>
    </source>
</reference>
<dbReference type="KEGG" id="cme:CYME_CMS390C"/>
<comment type="subcellular location">
    <subcellularLocation>
        <location evidence="1">Nucleus</location>
        <location evidence="1">Nucleolus</location>
    </subcellularLocation>
</comment>
<dbReference type="PANTHER" id="PTHR13634">
    <property type="entry name" value="RIBOSOME BIOGENESIS PROTEIN BRIX"/>
    <property type="match status" value="1"/>
</dbReference>
<dbReference type="EMBL" id="AP006501">
    <property type="protein sequence ID" value="BAM82960.1"/>
    <property type="molecule type" value="Genomic_DNA"/>
</dbReference>
<reference evidence="6 7" key="1">
    <citation type="journal article" date="2004" name="Nature">
        <title>Genome sequence of the ultrasmall unicellular red alga Cyanidioschyzon merolae 10D.</title>
        <authorList>
            <person name="Matsuzaki M."/>
            <person name="Misumi O."/>
            <person name="Shin-i T."/>
            <person name="Maruyama S."/>
            <person name="Takahara M."/>
            <person name="Miyagishima S."/>
            <person name="Mori T."/>
            <person name="Nishida K."/>
            <person name="Yagisawa F."/>
            <person name="Nishida K."/>
            <person name="Yoshida Y."/>
            <person name="Nishimura Y."/>
            <person name="Nakao S."/>
            <person name="Kobayashi T."/>
            <person name="Momoyama Y."/>
            <person name="Higashiyama T."/>
            <person name="Minoda A."/>
            <person name="Sano M."/>
            <person name="Nomoto H."/>
            <person name="Oishi K."/>
            <person name="Hayashi H."/>
            <person name="Ohta F."/>
            <person name="Nishizaka S."/>
            <person name="Haga S."/>
            <person name="Miura S."/>
            <person name="Morishita T."/>
            <person name="Kabeya Y."/>
            <person name="Terasawa K."/>
            <person name="Suzuki Y."/>
            <person name="Ishii Y."/>
            <person name="Asakawa S."/>
            <person name="Takano H."/>
            <person name="Ohta N."/>
            <person name="Kuroiwa H."/>
            <person name="Tanaka K."/>
            <person name="Shimizu N."/>
            <person name="Sugano S."/>
            <person name="Sato N."/>
            <person name="Nozaki H."/>
            <person name="Ogasawara N."/>
            <person name="Kohara Y."/>
            <person name="Kuroiwa T."/>
        </authorList>
    </citation>
    <scope>NUCLEOTIDE SEQUENCE [LARGE SCALE GENOMIC DNA]</scope>
    <source>
        <strain evidence="6 7">10D</strain>
    </source>
</reference>
<keyword evidence="4" id="KW-0539">Nucleus</keyword>
<dbReference type="GO" id="GO:0006364">
    <property type="term" value="P:rRNA processing"/>
    <property type="evidence" value="ECO:0007669"/>
    <property type="project" value="InterPro"/>
</dbReference>
<dbReference type="AlphaFoldDB" id="M1V7C5"/>
<dbReference type="InterPro" id="IPR007109">
    <property type="entry name" value="Brix"/>
</dbReference>
<dbReference type="Pfam" id="PF04427">
    <property type="entry name" value="Brix"/>
    <property type="match status" value="1"/>
</dbReference>
<keyword evidence="3" id="KW-0690">Ribosome biogenesis</keyword>
<dbReference type="GO" id="GO:0005730">
    <property type="term" value="C:nucleolus"/>
    <property type="evidence" value="ECO:0007669"/>
    <property type="project" value="UniProtKB-SubCell"/>
</dbReference>
<proteinExistence type="inferred from homology"/>
<evidence type="ECO:0000256" key="1">
    <source>
        <dbReference type="ARBA" id="ARBA00004604"/>
    </source>
</evidence>
<dbReference type="SMART" id="SM00879">
    <property type="entry name" value="Brix"/>
    <property type="match status" value="1"/>
</dbReference>
<sequence>MKRVLVMSTRGIGNRGRHLMLDLRTIMPHSKKEQKLDTKDRLDTANEVAELHSCEGCLLFEARKRKDLYLWAARTPRGPTVRFEVQNVHTMGELSLVGNALRGSRPILVFDQSFNENAAIHVQLIKALLSQIFSVPCGHKKSQPFVDRVLAFMHTPDGRLWVRHYQIQLEALRQQSKRMPAVRALSQLVSGEQAFDTNTTHLSAEDMQALAETLVEIGPRFVLLPIRIFAGSFGGRTLWENPDYISPNMLRRAARIRGTVAVRAKRHTKRARREAQLEKALANLPVDELADVFESGEIEPS</sequence>
<evidence type="ECO:0000313" key="7">
    <source>
        <dbReference type="Proteomes" id="UP000007014"/>
    </source>
</evidence>
<dbReference type="OrthoDB" id="1638493at2759"/>
<name>M1V7C5_CYAM1</name>
<dbReference type="Gramene" id="CMS390CT">
    <property type="protein sequence ID" value="CMS390CT"/>
    <property type="gene ID" value="CMS390C"/>
</dbReference>
<dbReference type="PROSITE" id="PS50833">
    <property type="entry name" value="BRIX"/>
    <property type="match status" value="1"/>
</dbReference>
<dbReference type="eggNOG" id="KOG2971">
    <property type="taxonomic scope" value="Eukaryota"/>
</dbReference>
<gene>
    <name evidence="6" type="ORF">CYME_CMS390C</name>
</gene>
<dbReference type="GO" id="GO:0019843">
    <property type="term" value="F:rRNA binding"/>
    <property type="evidence" value="ECO:0007669"/>
    <property type="project" value="InterPro"/>
</dbReference>
<dbReference type="PANTHER" id="PTHR13634:SF0">
    <property type="entry name" value="RIBOSOME BIOGENESIS PROTEIN BRX1 HOMOLOG"/>
    <property type="match status" value="1"/>
</dbReference>
<evidence type="ECO:0000256" key="2">
    <source>
        <dbReference type="ARBA" id="ARBA00006369"/>
    </source>
</evidence>
<dbReference type="GeneID" id="16997369"/>
<dbReference type="InterPro" id="IPR026532">
    <property type="entry name" value="BRX1"/>
</dbReference>
<protein>
    <submittedName>
        <fullName evidence="6">Probable essential nucleolar protein required for biogenesis of the 60S ribosomal subunit Brx1p</fullName>
    </submittedName>
</protein>
<keyword evidence="7" id="KW-1185">Reference proteome</keyword>
<dbReference type="OMA" id="YRHRHLM"/>
<comment type="similarity">
    <text evidence="2">Belongs to the BRX1 family.</text>
</comment>
<dbReference type="GO" id="GO:0000027">
    <property type="term" value="P:ribosomal large subunit assembly"/>
    <property type="evidence" value="ECO:0007669"/>
    <property type="project" value="TreeGrafter"/>
</dbReference>
<dbReference type="SUPFAM" id="SSF52954">
    <property type="entry name" value="Class II aaRS ABD-related"/>
    <property type="match status" value="1"/>
</dbReference>
<evidence type="ECO:0000259" key="5">
    <source>
        <dbReference type="PROSITE" id="PS50833"/>
    </source>
</evidence>
<evidence type="ECO:0000313" key="6">
    <source>
        <dbReference type="EMBL" id="BAM82960.1"/>
    </source>
</evidence>